<organism evidence="3 4">
    <name type="scientific">Streptomyces lancefieldiae</name>
    <dbReference type="NCBI Taxonomy" id="3075520"/>
    <lineage>
        <taxon>Bacteria</taxon>
        <taxon>Bacillati</taxon>
        <taxon>Actinomycetota</taxon>
        <taxon>Actinomycetes</taxon>
        <taxon>Kitasatosporales</taxon>
        <taxon>Streptomycetaceae</taxon>
        <taxon>Streptomyces</taxon>
    </lineage>
</organism>
<dbReference type="Proteomes" id="UP001180724">
    <property type="component" value="Unassembled WGS sequence"/>
</dbReference>
<name>A0ABU3B159_9ACTN</name>
<feature type="domain" description="Barstar (barnase inhibitor)" evidence="2">
    <location>
        <begin position="164"/>
        <end position="237"/>
    </location>
</feature>
<evidence type="ECO:0000256" key="1">
    <source>
        <dbReference type="ARBA" id="ARBA00006845"/>
    </source>
</evidence>
<evidence type="ECO:0000313" key="3">
    <source>
        <dbReference type="EMBL" id="MDT0616179.1"/>
    </source>
</evidence>
<gene>
    <name evidence="3" type="ORF">RM812_39470</name>
</gene>
<dbReference type="InterPro" id="IPR035905">
    <property type="entry name" value="Barstar-like_sf"/>
</dbReference>
<comment type="similarity">
    <text evidence="1">Belongs to the barstar family.</text>
</comment>
<dbReference type="Gene3D" id="3.30.370.10">
    <property type="entry name" value="Barstar-like"/>
    <property type="match status" value="1"/>
</dbReference>
<dbReference type="EMBL" id="JAVRFH010000103">
    <property type="protein sequence ID" value="MDT0616179.1"/>
    <property type="molecule type" value="Genomic_DNA"/>
</dbReference>
<reference evidence="3" key="1">
    <citation type="submission" date="2024-05" db="EMBL/GenBank/DDBJ databases">
        <title>30 novel species of actinomycetes from the DSMZ collection.</title>
        <authorList>
            <person name="Nouioui I."/>
        </authorList>
    </citation>
    <scope>NUCLEOTIDE SEQUENCE</scope>
    <source>
        <strain evidence="3">DSM 40712</strain>
    </source>
</reference>
<evidence type="ECO:0000313" key="4">
    <source>
        <dbReference type="Proteomes" id="UP001180724"/>
    </source>
</evidence>
<dbReference type="InterPro" id="IPR000468">
    <property type="entry name" value="Barstar"/>
</dbReference>
<dbReference type="SUPFAM" id="SSF52038">
    <property type="entry name" value="Barstar-related"/>
    <property type="match status" value="1"/>
</dbReference>
<keyword evidence="4" id="KW-1185">Reference proteome</keyword>
<evidence type="ECO:0000259" key="2">
    <source>
        <dbReference type="Pfam" id="PF01337"/>
    </source>
</evidence>
<dbReference type="RefSeq" id="WP_311585378.1">
    <property type="nucleotide sequence ID" value="NZ_JAVRFH010000103.1"/>
</dbReference>
<comment type="caution">
    <text evidence="3">The sequence shown here is derived from an EMBL/GenBank/DDBJ whole genome shotgun (WGS) entry which is preliminary data.</text>
</comment>
<accession>A0ABU3B159</accession>
<sequence length="255" mass="28676">MQSTRFENSMDILYRLVDNESGNVLLAAEDIRGFFVEPGQEQPERFTFVRVHLIDRLRRKTEEAVLQVVDRRGRAIGDYYLGRVVTVSREVPVVSGDEYPDVEFSGYTWEYPRAGEIWKKWARGVERGEWARHPSDWHESWLHVVQTSWFSSGRRATRYGTAGTVVLDGSGITTTAAFHCALGEAVNGPGGYFGSSTGGLDDCLRSVRRENAAPFHLVWQDFASSREALGDEFTDFVMSLFREHGVTATPEEGAG</sequence>
<dbReference type="Pfam" id="PF01337">
    <property type="entry name" value="Barstar"/>
    <property type="match status" value="1"/>
</dbReference>
<protein>
    <submittedName>
        <fullName evidence="3">Barstar family protein</fullName>
    </submittedName>
</protein>
<proteinExistence type="inferred from homology"/>